<comment type="catalytic activity">
    <reaction evidence="6">
        <text>ATP-dependent breakage, passage and rejoining of double-stranded DNA.</text>
        <dbReference type="EC" id="5.6.2.2"/>
    </reaction>
</comment>
<evidence type="ECO:0000256" key="5">
    <source>
        <dbReference type="ARBA" id="ARBA00023235"/>
    </source>
</evidence>
<evidence type="ECO:0000256" key="1">
    <source>
        <dbReference type="ARBA" id="ARBA00022741"/>
    </source>
</evidence>
<organism evidence="8">
    <name type="scientific">Fervidicoccus fontis</name>
    <dbReference type="NCBI Taxonomy" id="683846"/>
    <lineage>
        <taxon>Archaea</taxon>
        <taxon>Thermoproteota</taxon>
        <taxon>Thermoprotei</taxon>
        <taxon>Fervidicoccales</taxon>
        <taxon>Fervidicoccaceae</taxon>
        <taxon>Fervidicoccus</taxon>
    </lineage>
</organism>
<dbReference type="InterPro" id="IPR036890">
    <property type="entry name" value="HATPase_C_sf"/>
</dbReference>
<evidence type="ECO:0000313" key="8">
    <source>
        <dbReference type="EMBL" id="HHQ80546.1"/>
    </source>
</evidence>
<comment type="function">
    <text evidence="6">Relaxes both positive and negative superturns and exhibits a strong decatenase activity.</text>
</comment>
<keyword evidence="5 6" id="KW-0413">Isomerase</keyword>
<dbReference type="InterPro" id="IPR005734">
    <property type="entry name" value="TopoVI_B"/>
</dbReference>
<feature type="binding site" evidence="6">
    <location>
        <begin position="102"/>
        <end position="103"/>
    </location>
    <ligand>
        <name>ATP</name>
        <dbReference type="ChEBI" id="CHEBI:30616"/>
    </ligand>
</feature>
<keyword evidence="3 6" id="KW-0799">Topoisomerase</keyword>
<dbReference type="CDD" id="cd00823">
    <property type="entry name" value="TopoIIB_Trans"/>
    <property type="match status" value="1"/>
</dbReference>
<dbReference type="GO" id="GO:0003918">
    <property type="term" value="F:DNA topoisomerase type II (double strand cut, ATP-hydrolyzing) activity"/>
    <property type="evidence" value="ECO:0007669"/>
    <property type="project" value="UniProtKB-UniRule"/>
</dbReference>
<sequence length="549" mass="62288">MIVVATSIETFRQLSPSEFFYRNREIAGFSNPGRALYQTVRELVENSLDATEAHGILPDITVQITREDPSNPNYFTITVEDNGIGVPPHIIPDAFGRVLYSSKYKIRQTRGMYGLGAKMAILYGQMTTGKPFEIYSSTPRSKNIYYYKLMIDVRRNQPIILEQGVWAKKGNWHGTIARVTIEGEWNKRVRDYVVVYIKRTAVVTPYANLTLIAPKVGVKDDPNAIEVISFTRVTTKLPKPPRESKPHPMGVDLELLKLMIAETKAKRIKDFLIREFQRIGETKVMEILKEAGIEPDRNPKSLSREELRRLYKAMKSTKYISPNPEPLSPLGPELIEIGLREVLKPEFAAAVTRKPRSYGGHPFIVEGGIAYGGELLSRLDEIASEAIKSQVGPHIALLRYANKIPLLYDEKSDVMWLVVDPSRFAWRTTYKLDQNDVIAVLIHVASTKVPYKGVGKESVANVDVIEEEIRGLVQELARKLRLHISKKRREKEAEEKLHTFLRYISEVSRSLAVIAGDGTSGPNEHIKKNIEEKLKELAYRKVGLIEARR</sequence>
<dbReference type="GO" id="GO:0005524">
    <property type="term" value="F:ATP binding"/>
    <property type="evidence" value="ECO:0007669"/>
    <property type="project" value="UniProtKB-UniRule"/>
</dbReference>
<keyword evidence="4 6" id="KW-0238">DNA-binding</keyword>
<dbReference type="SUPFAM" id="SSF54211">
    <property type="entry name" value="Ribosomal protein S5 domain 2-like"/>
    <property type="match status" value="1"/>
</dbReference>
<dbReference type="AlphaFoldDB" id="A0A7J3ZKA5"/>
<evidence type="ECO:0000256" key="6">
    <source>
        <dbReference type="HAMAP-Rule" id="MF_00322"/>
    </source>
</evidence>
<dbReference type="SMART" id="SM00387">
    <property type="entry name" value="HATPase_c"/>
    <property type="match status" value="1"/>
</dbReference>
<accession>A0A7J3ZKA5</accession>
<feature type="binding site" evidence="6">
    <location>
        <begin position="111"/>
        <end position="118"/>
    </location>
    <ligand>
        <name>ATP</name>
        <dbReference type="ChEBI" id="CHEBI:30616"/>
    </ligand>
</feature>
<dbReference type="InterPro" id="IPR015320">
    <property type="entry name" value="TopoVI_B_transducer"/>
</dbReference>
<dbReference type="InterPro" id="IPR020568">
    <property type="entry name" value="Ribosomal_Su5_D2-typ_SF"/>
</dbReference>
<keyword evidence="1 6" id="KW-0547">Nucleotide-binding</keyword>
<dbReference type="InterPro" id="IPR014721">
    <property type="entry name" value="Ribsml_uS5_D2-typ_fold_subgr"/>
</dbReference>
<dbReference type="SUPFAM" id="SSF46946">
    <property type="entry name" value="S13-like H2TH domain"/>
    <property type="match status" value="1"/>
</dbReference>
<evidence type="ECO:0000259" key="7">
    <source>
        <dbReference type="SMART" id="SM00387"/>
    </source>
</evidence>
<dbReference type="PANTHER" id="PTHR48444:SF1">
    <property type="entry name" value="DNA TOPOISOMERASE 6 SUBUNIT B"/>
    <property type="match status" value="1"/>
</dbReference>
<dbReference type="NCBIfam" id="NF003218">
    <property type="entry name" value="PRK04184.1"/>
    <property type="match status" value="1"/>
</dbReference>
<dbReference type="EC" id="5.6.2.2" evidence="6"/>
<comment type="caution">
    <text evidence="8">The sequence shown here is derived from an EMBL/GenBank/DDBJ whole genome shotgun (WGS) entry which is preliminary data.</text>
</comment>
<comment type="subunit">
    <text evidence="6">Homodimer. Heterotetramer of two Top6A and two Top6B chains.</text>
</comment>
<name>A0A7J3ZKA5_9CREN</name>
<gene>
    <name evidence="6" type="primary">top6B</name>
    <name evidence="8" type="ORF">ENM78_03725</name>
</gene>
<dbReference type="Pfam" id="PF02518">
    <property type="entry name" value="HATPase_c"/>
    <property type="match status" value="1"/>
</dbReference>
<dbReference type="GO" id="GO:0003677">
    <property type="term" value="F:DNA binding"/>
    <property type="evidence" value="ECO:0007669"/>
    <property type="project" value="UniProtKB-UniRule"/>
</dbReference>
<feature type="domain" description="Histidine kinase/HSP90-like ATPase" evidence="7">
    <location>
        <begin position="31"/>
        <end position="153"/>
    </location>
</feature>
<dbReference type="Gene3D" id="1.10.8.50">
    <property type="match status" value="1"/>
</dbReference>
<reference evidence="8" key="1">
    <citation type="journal article" date="2020" name="mSystems">
        <title>Genome- and Community-Level Interaction Insights into Carbon Utilization and Element Cycling Functions of Hydrothermarchaeota in Hydrothermal Sediment.</title>
        <authorList>
            <person name="Zhou Z."/>
            <person name="Liu Y."/>
            <person name="Xu W."/>
            <person name="Pan J."/>
            <person name="Luo Z.H."/>
            <person name="Li M."/>
        </authorList>
    </citation>
    <scope>NUCLEOTIDE SEQUENCE [LARGE SCALE GENOMIC DNA]</scope>
    <source>
        <strain evidence="8">SpSt-1116</strain>
    </source>
</reference>
<evidence type="ECO:0000256" key="3">
    <source>
        <dbReference type="ARBA" id="ARBA00023029"/>
    </source>
</evidence>
<protein>
    <recommendedName>
        <fullName evidence="6">Type 2 DNA topoisomerase 6 subunit B</fullName>
        <ecNumber evidence="6">5.6.2.2</ecNumber>
    </recommendedName>
    <alternativeName>
        <fullName evidence="6">Type II DNA topoisomerase VI subunit B</fullName>
        <shortName evidence="6">TopoVI-B</shortName>
    </alternativeName>
</protein>
<feature type="binding site" evidence="6">
    <location>
        <position position="46"/>
    </location>
    <ligand>
        <name>ATP</name>
        <dbReference type="ChEBI" id="CHEBI:30616"/>
    </ligand>
</feature>
<dbReference type="PANTHER" id="PTHR48444">
    <property type="entry name" value="DNA TOPOISOMERASE 6 SUBUNIT B"/>
    <property type="match status" value="1"/>
</dbReference>
<feature type="binding site" evidence="6">
    <location>
        <position position="81"/>
    </location>
    <ligand>
        <name>ATP</name>
        <dbReference type="ChEBI" id="CHEBI:30616"/>
    </ligand>
</feature>
<evidence type="ECO:0000256" key="4">
    <source>
        <dbReference type="ARBA" id="ARBA00023125"/>
    </source>
</evidence>
<dbReference type="Gene3D" id="3.30.565.10">
    <property type="entry name" value="Histidine kinase-like ATPase, C-terminal domain"/>
    <property type="match status" value="1"/>
</dbReference>
<dbReference type="InterPro" id="IPR003594">
    <property type="entry name" value="HATPase_dom"/>
</dbReference>
<dbReference type="Pfam" id="PF09239">
    <property type="entry name" value="Topo-VIb_trans"/>
    <property type="match status" value="1"/>
</dbReference>
<dbReference type="HAMAP" id="MF_00322">
    <property type="entry name" value="Top6B"/>
    <property type="match status" value="1"/>
</dbReference>
<dbReference type="EMBL" id="DRZC01000054">
    <property type="protein sequence ID" value="HHQ80546.1"/>
    <property type="molecule type" value="Genomic_DNA"/>
</dbReference>
<dbReference type="NCBIfam" id="TIGR01052">
    <property type="entry name" value="top6b"/>
    <property type="match status" value="1"/>
</dbReference>
<dbReference type="SUPFAM" id="SSF55874">
    <property type="entry name" value="ATPase domain of HSP90 chaperone/DNA topoisomerase II/histidine kinase"/>
    <property type="match status" value="1"/>
</dbReference>
<dbReference type="InterPro" id="IPR010979">
    <property type="entry name" value="Ribosomal_uS13-like_H2TH"/>
</dbReference>
<comment type="similarity">
    <text evidence="6">Belongs to the TOP6B family.</text>
</comment>
<evidence type="ECO:0000256" key="2">
    <source>
        <dbReference type="ARBA" id="ARBA00022840"/>
    </source>
</evidence>
<dbReference type="GO" id="GO:0006260">
    <property type="term" value="P:DNA replication"/>
    <property type="evidence" value="ECO:0007669"/>
    <property type="project" value="UniProtKB-UniRule"/>
</dbReference>
<proteinExistence type="inferred from homology"/>
<dbReference type="GO" id="GO:0006265">
    <property type="term" value="P:DNA topological change"/>
    <property type="evidence" value="ECO:0007669"/>
    <property type="project" value="UniProtKB-UniRule"/>
</dbReference>
<dbReference type="Gene3D" id="3.30.230.10">
    <property type="match status" value="1"/>
</dbReference>
<dbReference type="PIRSF" id="PIRSF006553">
    <property type="entry name" value="TopoVI_B"/>
    <property type="match status" value="1"/>
</dbReference>
<feature type="binding site" evidence="6">
    <location>
        <position position="456"/>
    </location>
    <ligand>
        <name>ATP</name>
        <dbReference type="ChEBI" id="CHEBI:30616"/>
    </ligand>
</feature>
<keyword evidence="2 6" id="KW-0067">ATP-binding</keyword>